<gene>
    <name evidence="1" type="ORF">L2K70_06040</name>
</gene>
<evidence type="ECO:0008006" key="3">
    <source>
        <dbReference type="Google" id="ProtNLM"/>
    </source>
</evidence>
<keyword evidence="2" id="KW-1185">Reference proteome</keyword>
<evidence type="ECO:0000313" key="2">
    <source>
        <dbReference type="Proteomes" id="UP001201161"/>
    </source>
</evidence>
<evidence type="ECO:0000313" key="1">
    <source>
        <dbReference type="EMBL" id="MCF6377155.1"/>
    </source>
</evidence>
<dbReference type="EMBL" id="JAKJHZ010000005">
    <property type="protein sequence ID" value="MCF6377155.1"/>
    <property type="molecule type" value="Genomic_DNA"/>
</dbReference>
<organism evidence="1 2">
    <name type="scientific">Nocardioides potassii</name>
    <dbReference type="NCBI Taxonomy" id="2911371"/>
    <lineage>
        <taxon>Bacteria</taxon>
        <taxon>Bacillati</taxon>
        <taxon>Actinomycetota</taxon>
        <taxon>Actinomycetes</taxon>
        <taxon>Propionibacteriales</taxon>
        <taxon>Nocardioidaceae</taxon>
        <taxon>Nocardioides</taxon>
    </lineage>
</organism>
<accession>A0ABS9H7G2</accession>
<dbReference type="Proteomes" id="UP001201161">
    <property type="component" value="Unassembled WGS sequence"/>
</dbReference>
<name>A0ABS9H7G2_9ACTN</name>
<sequence length="212" mass="21497">MKTSTSRSTRLSTALSTGVLALVMALGLASVGIGAASAATPDRTSARSVVGTSDAGKITSTVVGKASDGGKVTGSFTPTRFVQRDGMLWAKGFLQGKITHPDGTTTKFSGIKKMPVKKINGQSVMDARVANRAAACDILNLVLGPLDLNVLGLEIHLQRVVLDIVAVAGAGQLLGNLLCAVAGLLDGGPLAGLLGQLSNLLNQILGLLNLGV</sequence>
<dbReference type="RefSeq" id="WP_236400363.1">
    <property type="nucleotide sequence ID" value="NZ_JAKJHZ010000005.1"/>
</dbReference>
<reference evidence="1 2" key="1">
    <citation type="submission" date="2022-01" db="EMBL/GenBank/DDBJ databases">
        <title>Nocardioides sp. nov., an actinomycete isolated from mining soil.</title>
        <authorList>
            <person name="Liu L."/>
        </authorList>
    </citation>
    <scope>NUCLEOTIDE SEQUENCE [LARGE SCALE GENOMIC DNA]</scope>
    <source>
        <strain evidence="1 2">KLBMP 9356</strain>
    </source>
</reference>
<comment type="caution">
    <text evidence="1">The sequence shown here is derived from an EMBL/GenBank/DDBJ whole genome shotgun (WGS) entry which is preliminary data.</text>
</comment>
<protein>
    <recommendedName>
        <fullName evidence="3">ABC transporter substrate-binding protein</fullName>
    </recommendedName>
</protein>
<proteinExistence type="predicted"/>